<dbReference type="EnsemblPlants" id="AVESA.00010b.r2.4DG0729150.1">
    <property type="protein sequence ID" value="AVESA.00010b.r2.4DG0729150.1.CDS"/>
    <property type="gene ID" value="AVESA.00010b.r2.4DG0729150"/>
</dbReference>
<dbReference type="Proteomes" id="UP001732700">
    <property type="component" value="Chromosome 4D"/>
</dbReference>
<keyword evidence="2" id="KW-1185">Reference proteome</keyword>
<evidence type="ECO:0000313" key="1">
    <source>
        <dbReference type="EnsemblPlants" id="AVESA.00010b.r2.4DG0729150.1.CDS"/>
    </source>
</evidence>
<organism evidence="1 2">
    <name type="scientific">Avena sativa</name>
    <name type="common">Oat</name>
    <dbReference type="NCBI Taxonomy" id="4498"/>
    <lineage>
        <taxon>Eukaryota</taxon>
        <taxon>Viridiplantae</taxon>
        <taxon>Streptophyta</taxon>
        <taxon>Embryophyta</taxon>
        <taxon>Tracheophyta</taxon>
        <taxon>Spermatophyta</taxon>
        <taxon>Magnoliopsida</taxon>
        <taxon>Liliopsida</taxon>
        <taxon>Poales</taxon>
        <taxon>Poaceae</taxon>
        <taxon>BOP clade</taxon>
        <taxon>Pooideae</taxon>
        <taxon>Poodae</taxon>
        <taxon>Poeae</taxon>
        <taxon>Poeae Chloroplast Group 1 (Aveneae type)</taxon>
        <taxon>Aveninae</taxon>
        <taxon>Avena</taxon>
    </lineage>
</organism>
<evidence type="ECO:0000313" key="2">
    <source>
        <dbReference type="Proteomes" id="UP001732700"/>
    </source>
</evidence>
<reference evidence="1" key="1">
    <citation type="submission" date="2021-05" db="EMBL/GenBank/DDBJ databases">
        <authorList>
            <person name="Scholz U."/>
            <person name="Mascher M."/>
            <person name="Fiebig A."/>
        </authorList>
    </citation>
    <scope>NUCLEOTIDE SEQUENCE [LARGE SCALE GENOMIC DNA]</scope>
</reference>
<sequence length="525" mass="61250">MPFSLVEYKPFREFTAALNPWFENVSRTTIRNECITAFNEHGNILKEFFENCDSRISLTGDMWTSNQKLSYFCMTCHFISNEWVLHKRIIRFSMLETPHNSWNMFNIVLNSIQEWNLEDKLFSFTLDNASVNTAMINLLRENLKNKGFLLIEGKLFHFCCSPHVFNMVAQDGLREIKPVVNNVRESVKFVRSSQARVEKFLEIVVQEGLSSRYKSPSVDVMTRWNSTYLMLGAALPLRNAFSSLEKQDKDFTFSPSPSEWKMAAAVCNLLECFYTATVCLSGSKYPTSHLYFYQLWNIKMMLNKEESSLNRKILNKVASSQYITIARMVNQMQIKFNQYWKETYMSACIPVVLDPRFKYDLLEYLLSDFGNEEEAGKWMGEVKNTMEELFNEYSKEESVQPQRENDTEGVEDDDDPLAQWDRYMRSKRRQSSNELDRYLKEELTPRKEEVDILQWWKISSSKYPVLSKMARDILAIPASTVPSESAFSTGGRVISDYRSSLACSTIEALICLQDWFRAADDLDRE</sequence>
<reference evidence="1" key="2">
    <citation type="submission" date="2025-09" db="UniProtKB">
        <authorList>
            <consortium name="EnsemblPlants"/>
        </authorList>
    </citation>
    <scope>IDENTIFICATION</scope>
</reference>
<protein>
    <submittedName>
        <fullName evidence="1">Uncharacterized protein</fullName>
    </submittedName>
</protein>
<accession>A0ACD5X2F8</accession>
<name>A0ACD5X2F8_AVESA</name>
<proteinExistence type="predicted"/>